<dbReference type="AlphaFoldDB" id="A0A085K0D6"/>
<sequence length="70" mass="7421">MIQQFDSGSIWKATALDHGADQTQGSEPIPLVGLSTIALNSWRAIAHICFQKGGTNMSIIAYAGGSFQPD</sequence>
<reference evidence="1 2" key="1">
    <citation type="submission" date="2018-10" db="EMBL/GenBank/DDBJ databases">
        <title>Characterization and genome analysis of a novel bacterium Sphingobium yanoikuyae SJTF8 capable of degrading PAHs.</title>
        <authorList>
            <person name="Yin C."/>
            <person name="Xiong W."/>
            <person name="Liang R."/>
        </authorList>
    </citation>
    <scope>NUCLEOTIDE SEQUENCE [LARGE SCALE GENOMIC DNA]</scope>
    <source>
        <strain evidence="1 2">SJTF8</strain>
    </source>
</reference>
<proteinExistence type="predicted"/>
<dbReference type="Proteomes" id="UP000280708">
    <property type="component" value="Chromosome"/>
</dbReference>
<name>A0A085K0D6_SPHYA</name>
<organism evidence="1 2">
    <name type="scientific">Sphingobium yanoikuyae</name>
    <name type="common">Sphingomonas yanoikuyae</name>
    <dbReference type="NCBI Taxonomy" id="13690"/>
    <lineage>
        <taxon>Bacteria</taxon>
        <taxon>Pseudomonadati</taxon>
        <taxon>Pseudomonadota</taxon>
        <taxon>Alphaproteobacteria</taxon>
        <taxon>Sphingomonadales</taxon>
        <taxon>Sphingomonadaceae</taxon>
        <taxon>Sphingobium</taxon>
    </lineage>
</organism>
<evidence type="ECO:0000313" key="2">
    <source>
        <dbReference type="Proteomes" id="UP000280708"/>
    </source>
</evidence>
<gene>
    <name evidence="1" type="ORF">EBF16_19750</name>
</gene>
<accession>A0A085K0D6</accession>
<dbReference type="RefSeq" id="WP_037512174.1">
    <property type="nucleotide sequence ID" value="NZ_CAIGKD010000022.1"/>
</dbReference>
<dbReference type="EMBL" id="CP033230">
    <property type="protein sequence ID" value="AYO78923.1"/>
    <property type="molecule type" value="Genomic_DNA"/>
</dbReference>
<evidence type="ECO:0000313" key="1">
    <source>
        <dbReference type="EMBL" id="AYO78923.1"/>
    </source>
</evidence>
<protein>
    <submittedName>
        <fullName evidence="1">Uncharacterized protein</fullName>
    </submittedName>
</protein>